<dbReference type="PANTHER" id="PTHR44835:SF1">
    <property type="entry name" value="PROTEIN O-GLCNAC TRANSFERASE"/>
    <property type="match status" value="1"/>
</dbReference>
<feature type="domain" description="O-GlcNAc transferase C-terminal" evidence="6">
    <location>
        <begin position="914"/>
        <end position="1101"/>
    </location>
</feature>
<dbReference type="KEGG" id="tsq:D3A95_05365"/>
<dbReference type="InterPro" id="IPR029489">
    <property type="entry name" value="OGT/SEC/SPY_C"/>
</dbReference>
<comment type="pathway">
    <text evidence="1">Protein modification; protein glycosylation.</text>
</comment>
<proteinExistence type="predicted"/>
<sequence length="1127" mass="129668">MRLLFVDPSSLSYTVETPKESPLGGSQSALCYLLLTLYRKGQEVFLANNRQEISIIAGVPHLPLSALSKENLAFIQPNVCIVLNSAFSIQNLRTILPSSTSLVLWTQHHVDQPAVQNLSDPRIVSLIDRIVVVSEWQRQQYLTEFKLEPSLIVVLRNAVSPYFEHLFSPEEAILQAKLPRIRLAYTSTPFRGLEQLLQIYPRVYQRYSNLELDVYSSMSVYQVSPAEDQWQVLYQKFKELPGVNYHGSCSQTTLAKALKKIAILSYPNTFAETSCISALEAMASGCFIVTSALGALPETTAGFAELVEFTTDAPTYQARYEQALARVIEQFSCPENHAKLESHLRSQVNYVHDHYTWQRRADEWINFLETLVNNQPIVLTTESWKSRLEFYLKSECYELVVETCIQLIQQRPQEADWFAYQGAAYILQGKETEAQLLWSFYMAEYPEEKYFDAAHTWSKILIDLADYEKFSLENRFALASYAYEFQATPKTSATLLNLSIKLSLPPDDIRSLINTLNSSYFENTKTTEDDKKFILETLRNLLVNCEIEEEINKLIENWAEQLGLKKEISHLLFEMILDNPEKMAKNLAETYMKISPIDFAAYHFLASALIRSKSPELALVCANSLLEDSLSLTAVGKDLALSRKIEVLQTYKYNMQLSQEIDHLWRQWLNNIGDFNNYYEYLNRENVSFPTLFYTVSSYFALTHCIDQPSFLKPIFNHRNQLAQEKVPLFYQFNKRQSIKKTFSNNISKPEKIKIGFLGVCFKTHPAGNQIRSFIRLHNRDNLTLYAYSIEYRKEASDNMREWFKAVFDNFRALTEPDAEKIASIIHDDDLDILIDLDSCTIDMSWMALHLKPAPVQATWVGFDASGIPTVDYFIVDPYILPRGAQAWYTETLWRLPDCYLALDGYEVANKTGIRDQLGLSADTVIFLCAQRTSKIQPEMLKLQFAIVEAVPNAVLVVKYHYGSPIFEEWCRSVAEAEGFDLDKLYFLTPNLPEIHRANLYDVDVVLDTYPYTGGAMSLEALWLEVPIVTKVGQQFVARHTYTFLKNVGVEEGIAFNDEEYVNWGIRFGTEPDLRQRVSWKLRQAKRHAPLWNPQRFSREMEQALTAMVHRYRTGELVVPPRHQVGE</sequence>
<dbReference type="RefSeq" id="WP_181496605.1">
    <property type="nucleotide sequence ID" value="NZ_CP032152.1"/>
</dbReference>
<evidence type="ECO:0000313" key="8">
    <source>
        <dbReference type="Proteomes" id="UP000261812"/>
    </source>
</evidence>
<organism evidence="7 8">
    <name type="scientific">Thermosynechococcus sichuanensis E542</name>
    <dbReference type="NCBI Taxonomy" id="2016101"/>
    <lineage>
        <taxon>Bacteria</taxon>
        <taxon>Bacillati</taxon>
        <taxon>Cyanobacteriota</taxon>
        <taxon>Cyanophyceae</taxon>
        <taxon>Acaryochloridales</taxon>
        <taxon>Thermosynechococcaceae</taxon>
        <taxon>Thermosynechococcus</taxon>
        <taxon>Thermosynechococcus sichuanensis</taxon>
    </lineage>
</organism>
<dbReference type="Pfam" id="PF13844">
    <property type="entry name" value="Glyco_transf_41"/>
    <property type="match status" value="2"/>
</dbReference>
<evidence type="ECO:0000256" key="4">
    <source>
        <dbReference type="ARBA" id="ARBA00022737"/>
    </source>
</evidence>
<dbReference type="Pfam" id="PF13692">
    <property type="entry name" value="Glyco_trans_1_4"/>
    <property type="match status" value="1"/>
</dbReference>
<dbReference type="Gene3D" id="3.40.50.2000">
    <property type="entry name" value="Glycogen Phosphorylase B"/>
    <property type="match status" value="2"/>
</dbReference>
<keyword evidence="8" id="KW-1185">Reference proteome</keyword>
<dbReference type="Gene3D" id="3.40.50.11380">
    <property type="match status" value="1"/>
</dbReference>
<evidence type="ECO:0000313" key="7">
    <source>
        <dbReference type="EMBL" id="AXY67772.1"/>
    </source>
</evidence>
<keyword evidence="5" id="KW-0802">TPR repeat</keyword>
<dbReference type="InterPro" id="IPR051939">
    <property type="entry name" value="Glycosyltr_41/O-GlcNAc_trsf"/>
</dbReference>
<gene>
    <name evidence="7" type="ORF">D3A95_05365</name>
</gene>
<keyword evidence="2" id="KW-0328">Glycosyltransferase</keyword>
<dbReference type="CDD" id="cd03801">
    <property type="entry name" value="GT4_PimA-like"/>
    <property type="match status" value="1"/>
</dbReference>
<accession>A0A3B7MD57</accession>
<name>A0A3B7MD57_9CYAN</name>
<feature type="domain" description="O-GlcNAc transferase C-terminal" evidence="6">
    <location>
        <begin position="715"/>
        <end position="903"/>
    </location>
</feature>
<evidence type="ECO:0000256" key="1">
    <source>
        <dbReference type="ARBA" id="ARBA00004922"/>
    </source>
</evidence>
<keyword evidence="4" id="KW-0677">Repeat</keyword>
<dbReference type="GO" id="GO:0016757">
    <property type="term" value="F:glycosyltransferase activity"/>
    <property type="evidence" value="ECO:0007669"/>
    <property type="project" value="UniProtKB-KW"/>
</dbReference>
<evidence type="ECO:0000256" key="2">
    <source>
        <dbReference type="ARBA" id="ARBA00022676"/>
    </source>
</evidence>
<dbReference type="PANTHER" id="PTHR44835">
    <property type="entry name" value="UDP-N-ACETYLGLUCOSAMINE--PEPTIDE N-ACETYLGLUCOSAMINYLTRANSFERASE SPINDLY-RELATED"/>
    <property type="match status" value="1"/>
</dbReference>
<dbReference type="SUPFAM" id="SSF53756">
    <property type="entry name" value="UDP-Glycosyltransferase/glycogen phosphorylase"/>
    <property type="match status" value="1"/>
</dbReference>
<dbReference type="EMBL" id="CP032152">
    <property type="protein sequence ID" value="AXY67772.1"/>
    <property type="molecule type" value="Genomic_DNA"/>
</dbReference>
<evidence type="ECO:0000259" key="6">
    <source>
        <dbReference type="Pfam" id="PF13844"/>
    </source>
</evidence>
<evidence type="ECO:0000256" key="3">
    <source>
        <dbReference type="ARBA" id="ARBA00022679"/>
    </source>
</evidence>
<dbReference type="Proteomes" id="UP000261812">
    <property type="component" value="Chromosome"/>
</dbReference>
<reference evidence="8" key="1">
    <citation type="submission" date="2018-09" db="EMBL/GenBank/DDBJ databases">
        <title>Complete genome sequence of thermophilic cyanobacteria strain Thermosynechococcus elongatus PKUAC-SCTE542.</title>
        <authorList>
            <person name="Liang Y."/>
            <person name="Tang J."/>
            <person name="Daroch M."/>
        </authorList>
    </citation>
    <scope>NUCLEOTIDE SEQUENCE [LARGE SCALE GENOMIC DNA]</scope>
    <source>
        <strain evidence="8">E542</strain>
    </source>
</reference>
<protein>
    <submittedName>
        <fullName evidence="7">Glycosyltransferase</fullName>
    </submittedName>
</protein>
<dbReference type="AlphaFoldDB" id="A0A3B7MD57"/>
<evidence type="ECO:0000256" key="5">
    <source>
        <dbReference type="ARBA" id="ARBA00022803"/>
    </source>
</evidence>
<keyword evidence="3 7" id="KW-0808">Transferase</keyword>